<dbReference type="Gene3D" id="1.25.40.20">
    <property type="entry name" value="Ankyrin repeat-containing domain"/>
    <property type="match status" value="1"/>
</dbReference>
<dbReference type="SMART" id="SM00248">
    <property type="entry name" value="ANK"/>
    <property type="match status" value="3"/>
</dbReference>
<dbReference type="EMBL" id="KI546154">
    <property type="protein sequence ID" value="EST42802.1"/>
    <property type="molecule type" value="Genomic_DNA"/>
</dbReference>
<evidence type="ECO:0000256" key="1">
    <source>
        <dbReference type="PROSITE-ProRule" id="PRU00023"/>
    </source>
</evidence>
<dbReference type="Proteomes" id="UP000018208">
    <property type="component" value="Unassembled WGS sequence"/>
</dbReference>
<dbReference type="PANTHER" id="PTHR24184:SF11">
    <property type="entry name" value="ANKYRIN REPEAT AND SOCS BOX CONTAINING 3"/>
    <property type="match status" value="1"/>
</dbReference>
<feature type="repeat" description="ANK" evidence="1">
    <location>
        <begin position="63"/>
        <end position="85"/>
    </location>
</feature>
<proteinExistence type="predicted"/>
<reference evidence="3" key="2">
    <citation type="submission" date="2020-12" db="EMBL/GenBank/DDBJ databases">
        <title>New Spironucleus salmonicida genome in near-complete chromosomes.</title>
        <authorList>
            <person name="Xu F."/>
            <person name="Kurt Z."/>
            <person name="Jimenez-Gonzalez A."/>
            <person name="Astvaldsson A."/>
            <person name="Andersson J.O."/>
            <person name="Svard S.G."/>
        </authorList>
    </citation>
    <scope>NUCLEOTIDE SEQUENCE</scope>
    <source>
        <strain evidence="3">ATCC 50377</strain>
    </source>
</reference>
<dbReference type="InterPro" id="IPR036770">
    <property type="entry name" value="Ankyrin_rpt-contain_sf"/>
</dbReference>
<gene>
    <name evidence="2" type="ORF">SS50377_17571</name>
    <name evidence="3" type="ORF">SS50377_28118</name>
</gene>
<sequence length="223" mass="26167">MERWFQAAGSNDIQFIQANLERFTKSQDQLFNNKTALHIASQAGFIDIIKILYSQEKDIKSSSGMTALHYAVQSGQLQAVKLLLDLKDIKSNKGKLPIELAEDKGFLEIVQLLKGEQVENNQQMRVDEELLRLNDQLRIQNLEITEKAQAYERENKIYKAILTSLGQEFRDQKEDDVIEFIDFEEEERIEYLERQMLDMRQELQGVKDIVVKLLMRFDQYFLK</sequence>
<dbReference type="VEuPathDB" id="GiardiaDB:SS50377_28118"/>
<accession>V6LEA2</accession>
<evidence type="ECO:0000313" key="2">
    <source>
        <dbReference type="EMBL" id="EST42802.1"/>
    </source>
</evidence>
<protein>
    <submittedName>
        <fullName evidence="2">Ankyrin repeat-containing protein</fullName>
    </submittedName>
</protein>
<dbReference type="EMBL" id="AUWU02000008">
    <property type="protein sequence ID" value="KAH0570143.1"/>
    <property type="molecule type" value="Genomic_DNA"/>
</dbReference>
<dbReference type="PROSITE" id="PS50297">
    <property type="entry name" value="ANK_REP_REGION"/>
    <property type="match status" value="2"/>
</dbReference>
<organism evidence="2">
    <name type="scientific">Spironucleus salmonicida</name>
    <dbReference type="NCBI Taxonomy" id="348837"/>
    <lineage>
        <taxon>Eukaryota</taxon>
        <taxon>Metamonada</taxon>
        <taxon>Diplomonadida</taxon>
        <taxon>Hexamitidae</taxon>
        <taxon>Hexamitinae</taxon>
        <taxon>Spironucleus</taxon>
    </lineage>
</organism>
<dbReference type="AlphaFoldDB" id="V6LEA2"/>
<dbReference type="SUPFAM" id="SSF48403">
    <property type="entry name" value="Ankyrin repeat"/>
    <property type="match status" value="1"/>
</dbReference>
<keyword evidence="1" id="KW-0040">ANK repeat</keyword>
<feature type="repeat" description="ANK" evidence="1">
    <location>
        <begin position="32"/>
        <end position="64"/>
    </location>
</feature>
<dbReference type="InterPro" id="IPR002110">
    <property type="entry name" value="Ankyrin_rpt"/>
</dbReference>
<dbReference type="PROSITE" id="PS50088">
    <property type="entry name" value="ANK_REPEAT"/>
    <property type="match status" value="2"/>
</dbReference>
<dbReference type="PANTHER" id="PTHR24184">
    <property type="entry name" value="SI:CH211-189E2.2"/>
    <property type="match status" value="1"/>
</dbReference>
<dbReference type="Pfam" id="PF12796">
    <property type="entry name" value="Ank_2"/>
    <property type="match status" value="1"/>
</dbReference>
<dbReference type="OrthoDB" id="194358at2759"/>
<evidence type="ECO:0000313" key="3">
    <source>
        <dbReference type="EMBL" id="KAH0570143.1"/>
    </source>
</evidence>
<evidence type="ECO:0000313" key="4">
    <source>
        <dbReference type="Proteomes" id="UP000018208"/>
    </source>
</evidence>
<reference evidence="2 3" key="1">
    <citation type="journal article" date="2014" name="PLoS Genet.">
        <title>The Genome of Spironucleus salmonicida Highlights a Fish Pathogen Adapted to Fluctuating Environments.</title>
        <authorList>
            <person name="Xu F."/>
            <person name="Jerlstrom-Hultqvist J."/>
            <person name="Einarsson E."/>
            <person name="Astvaldsson A."/>
            <person name="Svard S.G."/>
            <person name="Andersson J.O."/>
        </authorList>
    </citation>
    <scope>NUCLEOTIDE SEQUENCE</scope>
    <source>
        <strain evidence="3">ATCC 50377</strain>
    </source>
</reference>
<name>V6LEA2_9EUKA</name>
<keyword evidence="4" id="KW-1185">Reference proteome</keyword>